<evidence type="ECO:0000313" key="1">
    <source>
        <dbReference type="EMBL" id="KAK7453969.1"/>
    </source>
</evidence>
<name>A0ABR1JDX2_9AGAR</name>
<accession>A0ABR1JDX2</accession>
<comment type="caution">
    <text evidence="1">The sequence shown here is derived from an EMBL/GenBank/DDBJ whole genome shotgun (WGS) entry which is preliminary data.</text>
</comment>
<gene>
    <name evidence="1" type="ORF">VKT23_011481</name>
</gene>
<proteinExistence type="predicted"/>
<protein>
    <submittedName>
        <fullName evidence="1">Uncharacterized protein</fullName>
    </submittedName>
</protein>
<evidence type="ECO:0000313" key="2">
    <source>
        <dbReference type="Proteomes" id="UP001498398"/>
    </source>
</evidence>
<dbReference type="EMBL" id="JBANRG010000025">
    <property type="protein sequence ID" value="KAK7453969.1"/>
    <property type="molecule type" value="Genomic_DNA"/>
</dbReference>
<keyword evidence="2" id="KW-1185">Reference proteome</keyword>
<dbReference type="Proteomes" id="UP001498398">
    <property type="component" value="Unassembled WGS sequence"/>
</dbReference>
<organism evidence="1 2">
    <name type="scientific">Marasmiellus scandens</name>
    <dbReference type="NCBI Taxonomy" id="2682957"/>
    <lineage>
        <taxon>Eukaryota</taxon>
        <taxon>Fungi</taxon>
        <taxon>Dikarya</taxon>
        <taxon>Basidiomycota</taxon>
        <taxon>Agaricomycotina</taxon>
        <taxon>Agaricomycetes</taxon>
        <taxon>Agaricomycetidae</taxon>
        <taxon>Agaricales</taxon>
        <taxon>Marasmiineae</taxon>
        <taxon>Omphalotaceae</taxon>
        <taxon>Marasmiellus</taxon>
    </lineage>
</organism>
<sequence length="505" mass="59431">MQNAKCKFHRLLADHSPVTLSPMELEPAQCQIHLWFDPQMRLWEKEESHLRLMNRQEGTDITHPVPVTIHDLQEGEKAWDDPDAYRVYHVRRFFDTMEGFYTGELDLTGRYQLRFDDLLSLHAKFMWDMARVREIAHKIKYKVKKRDGTTEIDICYEIADQDIYDDFRLRWKIPRVVGFSWLEDRIGWIKRYILHKELPRYNISVSPTCPRKSSITYSRIPLLDKVDRWRQLQSKGKPWALDMFHMMHSRTLKLELSSKDFDNAEGMDECEKATFYAKLASEMRHKLILVTDFLLSHQVIQERSRALFSTLQRLALSKVDSWQVPSLIRWVNSRPSHICTLTHVKLEMVWGLSDDVAIDFVESLDSAPLQVLVLEGIETGSITLIDRIAQIFPDLLGLTLVRRESNRQIKTKMCRWPRPCWEYAARFGSFRRLEYFGWNFAVGISDCLTPAALLLLGKIVQGMDPDEAEEEVWRFIHEDCLRKEEEIVAVVRPFAAVSFLGDYRF</sequence>
<reference evidence="1 2" key="1">
    <citation type="submission" date="2024-01" db="EMBL/GenBank/DDBJ databases">
        <title>A draft genome for the cacao thread blight pathogen Marasmiellus scandens.</title>
        <authorList>
            <person name="Baruah I.K."/>
            <person name="Leung J."/>
            <person name="Bukari Y."/>
            <person name="Amoako-Attah I."/>
            <person name="Meinhardt L.W."/>
            <person name="Bailey B.A."/>
            <person name="Cohen S.P."/>
        </authorList>
    </citation>
    <scope>NUCLEOTIDE SEQUENCE [LARGE SCALE GENOMIC DNA]</scope>
    <source>
        <strain evidence="1 2">GH-19</strain>
    </source>
</reference>